<organism evidence="7 8">
    <name type="scientific">Methanospirillum stamsii</name>
    <dbReference type="NCBI Taxonomy" id="1277351"/>
    <lineage>
        <taxon>Archaea</taxon>
        <taxon>Methanobacteriati</taxon>
        <taxon>Methanobacteriota</taxon>
        <taxon>Stenosarchaea group</taxon>
        <taxon>Methanomicrobia</taxon>
        <taxon>Methanomicrobiales</taxon>
        <taxon>Methanospirillaceae</taxon>
        <taxon>Methanospirillum</taxon>
    </lineage>
</organism>
<feature type="transmembrane region" description="Helical" evidence="6">
    <location>
        <begin position="115"/>
        <end position="133"/>
    </location>
</feature>
<evidence type="ECO:0000256" key="1">
    <source>
        <dbReference type="ARBA" id="ARBA00004651"/>
    </source>
</evidence>
<dbReference type="CDD" id="cd16914">
    <property type="entry name" value="EcfT"/>
    <property type="match status" value="1"/>
</dbReference>
<name>A0A2V2NFI2_9EURY</name>
<evidence type="ECO:0000256" key="5">
    <source>
        <dbReference type="ARBA" id="ARBA00023136"/>
    </source>
</evidence>
<evidence type="ECO:0000313" key="8">
    <source>
        <dbReference type="Proteomes" id="UP000245934"/>
    </source>
</evidence>
<evidence type="ECO:0000256" key="6">
    <source>
        <dbReference type="SAM" id="Phobius"/>
    </source>
</evidence>
<dbReference type="PANTHER" id="PTHR43723">
    <property type="entry name" value="COBALT TRANSPORT PROTEIN CBIQ"/>
    <property type="match status" value="1"/>
</dbReference>
<feature type="transmembrane region" description="Helical" evidence="6">
    <location>
        <begin position="41"/>
        <end position="59"/>
    </location>
</feature>
<feature type="transmembrane region" description="Helical" evidence="6">
    <location>
        <begin position="15"/>
        <end position="34"/>
    </location>
</feature>
<accession>A0A2V2NFI2</accession>
<evidence type="ECO:0000256" key="2">
    <source>
        <dbReference type="ARBA" id="ARBA00022475"/>
    </source>
</evidence>
<keyword evidence="8" id="KW-1185">Reference proteome</keyword>
<feature type="transmembrane region" description="Helical" evidence="6">
    <location>
        <begin position="65"/>
        <end position="87"/>
    </location>
</feature>
<keyword evidence="5 6" id="KW-0472">Membrane</keyword>
<feature type="transmembrane region" description="Helical" evidence="6">
    <location>
        <begin position="153"/>
        <end position="170"/>
    </location>
</feature>
<dbReference type="PANTHER" id="PTHR43723:SF1">
    <property type="entry name" value="COBALT TRANSPORT PROTEIN CBIQ"/>
    <property type="match status" value="1"/>
</dbReference>
<dbReference type="GeneID" id="97609065"/>
<protein>
    <submittedName>
        <fullName evidence="7">Cobalt ECF transporter T component CbiQ</fullName>
    </submittedName>
</protein>
<gene>
    <name evidence="7" type="primary">cbiQ</name>
    <name evidence="7" type="ORF">DLD82_05985</name>
</gene>
<dbReference type="EMBL" id="QGMZ01000012">
    <property type="protein sequence ID" value="PWR75128.1"/>
    <property type="molecule type" value="Genomic_DNA"/>
</dbReference>
<evidence type="ECO:0000313" key="7">
    <source>
        <dbReference type="EMBL" id="PWR75128.1"/>
    </source>
</evidence>
<dbReference type="RefSeq" id="WP_109940206.1">
    <property type="nucleotide sequence ID" value="NZ_CP176366.1"/>
</dbReference>
<dbReference type="Pfam" id="PF02361">
    <property type="entry name" value="CbiQ"/>
    <property type="match status" value="1"/>
</dbReference>
<dbReference type="AlphaFoldDB" id="A0A2V2NFI2"/>
<evidence type="ECO:0000256" key="4">
    <source>
        <dbReference type="ARBA" id="ARBA00022989"/>
    </source>
</evidence>
<comment type="subcellular location">
    <subcellularLocation>
        <location evidence="1">Cell membrane</location>
        <topology evidence="1">Multi-pass membrane protein</topology>
    </subcellularLocation>
</comment>
<dbReference type="GO" id="GO:0006824">
    <property type="term" value="P:cobalt ion transport"/>
    <property type="evidence" value="ECO:0007669"/>
    <property type="project" value="InterPro"/>
</dbReference>
<sequence length="262" mass="29763">MFVHDFLEEAAQKNALLMINPFTKLLLGLGSIILTLFSPNFISPLILTISLSLIIIYLAKINPLFYLRLLTIPLSFAILSVMVIVLISGGEEKIWSYNLFSILPLSITSESIQKGLLVFFRVMAGMCALFFISLTTPMTDLFGVMKKFKIPDLFIDLSMIIYRFIFIFMGKAHQIHHAQLMRLGYSKPKEALRSYSMLFGSIFITSWDAGEHFINAMDCRCYNGKFAKYLDYNPIEKSSFGYVFLFLLGITALIVVTNSYSL</sequence>
<comment type="caution">
    <text evidence="7">The sequence shown here is derived from an EMBL/GenBank/DDBJ whole genome shotgun (WGS) entry which is preliminary data.</text>
</comment>
<keyword evidence="2" id="KW-1003">Cell membrane</keyword>
<evidence type="ECO:0000256" key="3">
    <source>
        <dbReference type="ARBA" id="ARBA00022692"/>
    </source>
</evidence>
<feature type="transmembrane region" description="Helical" evidence="6">
    <location>
        <begin position="240"/>
        <end position="260"/>
    </location>
</feature>
<reference evidence="7 8" key="1">
    <citation type="submission" date="2018-05" db="EMBL/GenBank/DDBJ databases">
        <title>Draft genome of Methanospirillum stamsii Pt1.</title>
        <authorList>
            <person name="Dueholm M.S."/>
            <person name="Nielsen P.H."/>
            <person name="Bakmann L.F."/>
            <person name="Otzen D.E."/>
        </authorList>
    </citation>
    <scope>NUCLEOTIDE SEQUENCE [LARGE SCALE GENOMIC DNA]</scope>
    <source>
        <strain evidence="7 8">Pt1</strain>
    </source>
</reference>
<dbReference type="OrthoDB" id="147966at2157"/>
<dbReference type="NCBIfam" id="TIGR02454">
    <property type="entry name" value="ECF_T_CbiQ"/>
    <property type="match status" value="1"/>
</dbReference>
<proteinExistence type="predicted"/>
<feature type="transmembrane region" description="Helical" evidence="6">
    <location>
        <begin position="191"/>
        <end position="207"/>
    </location>
</feature>
<dbReference type="InterPro" id="IPR003339">
    <property type="entry name" value="ABC/ECF_trnsptr_transmembrane"/>
</dbReference>
<dbReference type="Proteomes" id="UP000245934">
    <property type="component" value="Unassembled WGS sequence"/>
</dbReference>
<keyword evidence="4 6" id="KW-1133">Transmembrane helix</keyword>
<dbReference type="InterPro" id="IPR052770">
    <property type="entry name" value="Cobalt_transport_CbiQ"/>
</dbReference>
<dbReference type="InterPro" id="IPR012809">
    <property type="entry name" value="ECF_CbiQ"/>
</dbReference>
<keyword evidence="3 6" id="KW-0812">Transmembrane</keyword>
<dbReference type="GO" id="GO:0043190">
    <property type="term" value="C:ATP-binding cassette (ABC) transporter complex"/>
    <property type="evidence" value="ECO:0007669"/>
    <property type="project" value="InterPro"/>
</dbReference>